<dbReference type="AlphaFoldDB" id="A0A7E4W882"/>
<feature type="region of interest" description="Disordered" evidence="3">
    <location>
        <begin position="25"/>
        <end position="59"/>
    </location>
</feature>
<accession>A0A7E4W882</accession>
<dbReference type="CDD" id="cd00024">
    <property type="entry name" value="CD_CSD"/>
    <property type="match status" value="1"/>
</dbReference>
<dbReference type="InterPro" id="IPR051219">
    <property type="entry name" value="Heterochromatin_chromo-domain"/>
</dbReference>
<comment type="subcellular location">
    <subcellularLocation>
        <location evidence="1">Nucleus</location>
    </subcellularLocation>
</comment>
<evidence type="ECO:0000256" key="2">
    <source>
        <dbReference type="ARBA" id="ARBA00023242"/>
    </source>
</evidence>
<keyword evidence="2" id="KW-0539">Nucleus</keyword>
<feature type="compositionally biased region" description="Basic and acidic residues" evidence="3">
    <location>
        <begin position="152"/>
        <end position="169"/>
    </location>
</feature>
<dbReference type="SMART" id="SM00298">
    <property type="entry name" value="CHROMO"/>
    <property type="match status" value="1"/>
</dbReference>
<dbReference type="Gene3D" id="2.40.50.40">
    <property type="match status" value="1"/>
</dbReference>
<dbReference type="Proteomes" id="UP000492821">
    <property type="component" value="Unassembled WGS sequence"/>
</dbReference>
<feature type="compositionally biased region" description="Pro residues" evidence="3">
    <location>
        <begin position="35"/>
        <end position="44"/>
    </location>
</feature>
<dbReference type="WBParaSite" id="Pan_g8042.t1">
    <property type="protein sequence ID" value="Pan_g8042.t1"/>
    <property type="gene ID" value="Pan_g8042"/>
</dbReference>
<evidence type="ECO:0000313" key="6">
    <source>
        <dbReference type="WBParaSite" id="Pan_g8042.t1"/>
    </source>
</evidence>
<keyword evidence="5" id="KW-1185">Reference proteome</keyword>
<evidence type="ECO:0000256" key="1">
    <source>
        <dbReference type="ARBA" id="ARBA00004123"/>
    </source>
</evidence>
<feature type="region of interest" description="Disordered" evidence="3">
    <location>
        <begin position="112"/>
        <end position="193"/>
    </location>
</feature>
<dbReference type="Pfam" id="PF00385">
    <property type="entry name" value="Chromo"/>
    <property type="match status" value="1"/>
</dbReference>
<protein>
    <submittedName>
        <fullName evidence="6">Chromo domain-containing protein</fullName>
    </submittedName>
</protein>
<proteinExistence type="predicted"/>
<evidence type="ECO:0000313" key="5">
    <source>
        <dbReference type="Proteomes" id="UP000492821"/>
    </source>
</evidence>
<dbReference type="PANTHER" id="PTHR22812">
    <property type="entry name" value="CHROMOBOX PROTEIN"/>
    <property type="match status" value="1"/>
</dbReference>
<feature type="region of interest" description="Disordered" evidence="3">
    <location>
        <begin position="227"/>
        <end position="281"/>
    </location>
</feature>
<feature type="compositionally biased region" description="Polar residues" evidence="3">
    <location>
        <begin position="320"/>
        <end position="349"/>
    </location>
</feature>
<evidence type="ECO:0000256" key="3">
    <source>
        <dbReference type="SAM" id="MobiDB-lite"/>
    </source>
</evidence>
<dbReference type="GO" id="GO:0005634">
    <property type="term" value="C:nucleus"/>
    <property type="evidence" value="ECO:0007669"/>
    <property type="project" value="UniProtKB-SubCell"/>
</dbReference>
<name>A0A7E4W882_PANRE</name>
<dbReference type="PROSITE" id="PS50013">
    <property type="entry name" value="CHROMO_2"/>
    <property type="match status" value="1"/>
</dbReference>
<sequence length="364" mass="40477">MEQDTALQATTVRLTLVAKGLDHRKTANMRTKKPVIPPYIPPPQQAREPRQPSPYDPNRTYTVNKIVNHKTDKKTKQVLYRVNWVGYSASEDTWEPAENILDQTLINKYRESCDKRSKQKRKATLSRSTGNQAKRAKRPTSSRSGTEADGASIHDHSGSNDGGFPDREALFAGNNDIVPRTPTPQLAHDNEPTEGQFDVLDEDEVVEEGHQGEDEEWRQVVNDLERDRFPRGDPIPEGEPSSRVAKLKKSTIVVETDDEEDLAFYGRPNDNPNDRADYTLADKKDPKATVKIQVPATAEVNGNDDLIAVGESAEGISDPGPSTSHTTQSQPEQDSASSDSNQYQNDITVTSVTSDNLNVNIYEI</sequence>
<dbReference type="InterPro" id="IPR000953">
    <property type="entry name" value="Chromo/chromo_shadow_dom"/>
</dbReference>
<evidence type="ECO:0000259" key="4">
    <source>
        <dbReference type="PROSITE" id="PS50013"/>
    </source>
</evidence>
<dbReference type="InterPro" id="IPR023780">
    <property type="entry name" value="Chromo_domain"/>
</dbReference>
<organism evidence="5 6">
    <name type="scientific">Panagrellus redivivus</name>
    <name type="common">Microworm</name>
    <dbReference type="NCBI Taxonomy" id="6233"/>
    <lineage>
        <taxon>Eukaryota</taxon>
        <taxon>Metazoa</taxon>
        <taxon>Ecdysozoa</taxon>
        <taxon>Nematoda</taxon>
        <taxon>Chromadorea</taxon>
        <taxon>Rhabditida</taxon>
        <taxon>Tylenchina</taxon>
        <taxon>Panagrolaimomorpha</taxon>
        <taxon>Panagrolaimoidea</taxon>
        <taxon>Panagrolaimidae</taxon>
        <taxon>Panagrellus</taxon>
    </lineage>
</organism>
<reference evidence="6" key="2">
    <citation type="submission" date="2020-10" db="UniProtKB">
        <authorList>
            <consortium name="WormBaseParasite"/>
        </authorList>
    </citation>
    <scope>IDENTIFICATION</scope>
</reference>
<dbReference type="InterPro" id="IPR016197">
    <property type="entry name" value="Chromo-like_dom_sf"/>
</dbReference>
<feature type="compositionally biased region" description="Basic and acidic residues" evidence="3">
    <location>
        <begin position="272"/>
        <end position="281"/>
    </location>
</feature>
<feature type="region of interest" description="Disordered" evidence="3">
    <location>
        <begin position="301"/>
        <end position="349"/>
    </location>
</feature>
<dbReference type="SUPFAM" id="SSF54160">
    <property type="entry name" value="Chromo domain-like"/>
    <property type="match status" value="1"/>
</dbReference>
<reference evidence="5" key="1">
    <citation type="journal article" date="2013" name="Genetics">
        <title>The draft genome and transcriptome of Panagrellus redivivus are shaped by the harsh demands of a free-living lifestyle.</title>
        <authorList>
            <person name="Srinivasan J."/>
            <person name="Dillman A.R."/>
            <person name="Macchietto M.G."/>
            <person name="Heikkinen L."/>
            <person name="Lakso M."/>
            <person name="Fracchia K.M."/>
            <person name="Antoshechkin I."/>
            <person name="Mortazavi A."/>
            <person name="Wong G."/>
            <person name="Sternberg P.W."/>
        </authorList>
    </citation>
    <scope>NUCLEOTIDE SEQUENCE [LARGE SCALE GENOMIC DNA]</scope>
    <source>
        <strain evidence="5">MT8872</strain>
    </source>
</reference>
<feature type="domain" description="Chromo" evidence="4">
    <location>
        <begin position="61"/>
        <end position="121"/>
    </location>
</feature>